<dbReference type="Proteomes" id="UP001232245">
    <property type="component" value="Unassembled WGS sequence"/>
</dbReference>
<dbReference type="InterPro" id="IPR006938">
    <property type="entry name" value="DUF624"/>
</dbReference>
<dbReference type="EMBL" id="JAUSTZ010000003">
    <property type="protein sequence ID" value="MDQ0225636.1"/>
    <property type="molecule type" value="Genomic_DNA"/>
</dbReference>
<protein>
    <submittedName>
        <fullName evidence="2">Membrane protein YesL</fullName>
    </submittedName>
</protein>
<keyword evidence="1" id="KW-1133">Transmembrane helix</keyword>
<comment type="caution">
    <text evidence="2">The sequence shown here is derived from an EMBL/GenBank/DDBJ whole genome shotgun (WGS) entry which is preliminary data.</text>
</comment>
<gene>
    <name evidence="2" type="ORF">J2S02_001980</name>
</gene>
<feature type="transmembrane region" description="Helical" evidence="1">
    <location>
        <begin position="104"/>
        <end position="132"/>
    </location>
</feature>
<reference evidence="2 3" key="1">
    <citation type="submission" date="2023-07" db="EMBL/GenBank/DDBJ databases">
        <title>Genomic Encyclopedia of Type Strains, Phase IV (KMG-IV): sequencing the most valuable type-strain genomes for metagenomic binning, comparative biology and taxonomic classification.</title>
        <authorList>
            <person name="Goeker M."/>
        </authorList>
    </citation>
    <scope>NUCLEOTIDE SEQUENCE [LARGE SCALE GENOMIC DNA]</scope>
    <source>
        <strain evidence="2 3">DSM 17723</strain>
    </source>
</reference>
<keyword evidence="3" id="KW-1185">Reference proteome</keyword>
<dbReference type="Pfam" id="PF04854">
    <property type="entry name" value="DUF624"/>
    <property type="match status" value="1"/>
</dbReference>
<keyword evidence="1" id="KW-0472">Membrane</keyword>
<sequence>MTNGWMSGFNRICEWIARLAYVNVLWLCFTILGLFICGIGPATVSLFSIIRKWLQKEADFPIFKTFWLSFKKEFVKANLLFFSLLFITIILYVDWVLIQSMTGILHYLFLMVFAIVAFLFSVIVLYIFPVYVQFEGDIFHYYKSAILVGISHPIRTFMIGLAGITNILICLILPGAAIVFGCSGLSFFVMYISYSIFSQVSENAKFNNEGKAIEG</sequence>
<keyword evidence="1" id="KW-0812">Transmembrane</keyword>
<proteinExistence type="predicted"/>
<feature type="transmembrane region" description="Helical" evidence="1">
    <location>
        <begin position="79"/>
        <end position="98"/>
    </location>
</feature>
<dbReference type="RefSeq" id="WP_174879291.1">
    <property type="nucleotide sequence ID" value="NZ_CADEPK010000012.1"/>
</dbReference>
<accession>A0ABT9Z194</accession>
<evidence type="ECO:0000256" key="1">
    <source>
        <dbReference type="SAM" id="Phobius"/>
    </source>
</evidence>
<organism evidence="2 3">
    <name type="scientific">Metabacillus niabensis</name>
    <dbReference type="NCBI Taxonomy" id="324854"/>
    <lineage>
        <taxon>Bacteria</taxon>
        <taxon>Bacillati</taxon>
        <taxon>Bacillota</taxon>
        <taxon>Bacilli</taxon>
        <taxon>Bacillales</taxon>
        <taxon>Bacillaceae</taxon>
        <taxon>Metabacillus</taxon>
    </lineage>
</organism>
<feature type="transmembrane region" description="Helical" evidence="1">
    <location>
        <begin position="24"/>
        <end position="50"/>
    </location>
</feature>
<evidence type="ECO:0000313" key="3">
    <source>
        <dbReference type="Proteomes" id="UP001232245"/>
    </source>
</evidence>
<feature type="transmembrane region" description="Helical" evidence="1">
    <location>
        <begin position="175"/>
        <end position="197"/>
    </location>
</feature>
<name>A0ABT9Z194_9BACI</name>
<evidence type="ECO:0000313" key="2">
    <source>
        <dbReference type="EMBL" id="MDQ0225636.1"/>
    </source>
</evidence>